<dbReference type="InterPro" id="IPR050523">
    <property type="entry name" value="AKR_Detox_Biosynth"/>
</dbReference>
<gene>
    <name evidence="3" type="ORF">SAMN05661099_0503</name>
</gene>
<proteinExistence type="predicted"/>
<evidence type="ECO:0000313" key="4">
    <source>
        <dbReference type="Proteomes" id="UP000189981"/>
    </source>
</evidence>
<evidence type="ECO:0000259" key="2">
    <source>
        <dbReference type="Pfam" id="PF00248"/>
    </source>
</evidence>
<sequence length="348" mass="38739">MKGKNVSTRFYNIPFEIQSFNDMPYRHLGNSGLKVSDVGLGTWKMGYPHTGDGSRIDEKSSMQIFDRALELGVTFWDTANRYNNASGNSERLIGSWFKDNPDQRRNIVLATKLSGGMDGLTPNHCGLSRTNIMESVYSSLERLQTDHIDLLYFHSFDPLTPPDESLLAIEDLVKQDLVRYFAVSNFTADQLKLYQSVESKLSSRVRIVALQNQFDILNGEGKGFEGALEYAERSDISFIAWSPMARGLLTNRYLDPSTAGPGDRLFDEGLLQERTGKETIKKLQSLSKIAAELTIELNQLVIAYMLSIPGMGPVIPTSSNIKQLESNAAAGNISLSDEHKKLVAELIS</sequence>
<feature type="domain" description="NADP-dependent oxidoreductase" evidence="2">
    <location>
        <begin position="38"/>
        <end position="346"/>
    </location>
</feature>
<dbReference type="SUPFAM" id="SSF51430">
    <property type="entry name" value="NAD(P)-linked oxidoreductase"/>
    <property type="match status" value="1"/>
</dbReference>
<name>A0A1T5AA35_9SPHI</name>
<dbReference type="Gene3D" id="3.20.20.100">
    <property type="entry name" value="NADP-dependent oxidoreductase domain"/>
    <property type="match status" value="1"/>
</dbReference>
<evidence type="ECO:0000256" key="1">
    <source>
        <dbReference type="ARBA" id="ARBA00023002"/>
    </source>
</evidence>
<dbReference type="OrthoDB" id="9773828at2"/>
<dbReference type="EMBL" id="FUYR01000001">
    <property type="protein sequence ID" value="SKB31874.1"/>
    <property type="molecule type" value="Genomic_DNA"/>
</dbReference>
<keyword evidence="4" id="KW-1185">Reference proteome</keyword>
<dbReference type="InterPro" id="IPR023210">
    <property type="entry name" value="NADP_OxRdtase_dom"/>
</dbReference>
<accession>A0A1T5AA35</accession>
<dbReference type="PANTHER" id="PTHR43364">
    <property type="entry name" value="NADH-SPECIFIC METHYLGLYOXAL REDUCTASE-RELATED"/>
    <property type="match status" value="1"/>
</dbReference>
<protein>
    <submittedName>
        <fullName evidence="3">Predicted oxidoreductase</fullName>
    </submittedName>
</protein>
<dbReference type="RefSeq" id="WP_079701063.1">
    <property type="nucleotide sequence ID" value="NZ_FUYR01000001.1"/>
</dbReference>
<evidence type="ECO:0000313" key="3">
    <source>
        <dbReference type="EMBL" id="SKB31874.1"/>
    </source>
</evidence>
<dbReference type="AlphaFoldDB" id="A0A1T5AA35"/>
<dbReference type="STRING" id="572036.SAMN05661099_0503"/>
<dbReference type="PANTHER" id="PTHR43364:SF4">
    <property type="entry name" value="NAD(P)-LINKED OXIDOREDUCTASE SUPERFAMILY PROTEIN"/>
    <property type="match status" value="1"/>
</dbReference>
<dbReference type="Proteomes" id="UP000189981">
    <property type="component" value="Unassembled WGS sequence"/>
</dbReference>
<organism evidence="3 4">
    <name type="scientific">Daejeonella lutea</name>
    <dbReference type="NCBI Taxonomy" id="572036"/>
    <lineage>
        <taxon>Bacteria</taxon>
        <taxon>Pseudomonadati</taxon>
        <taxon>Bacteroidota</taxon>
        <taxon>Sphingobacteriia</taxon>
        <taxon>Sphingobacteriales</taxon>
        <taxon>Sphingobacteriaceae</taxon>
        <taxon>Daejeonella</taxon>
    </lineage>
</organism>
<dbReference type="Pfam" id="PF00248">
    <property type="entry name" value="Aldo_ket_red"/>
    <property type="match status" value="1"/>
</dbReference>
<keyword evidence="1" id="KW-0560">Oxidoreductase</keyword>
<reference evidence="4" key="1">
    <citation type="submission" date="2017-02" db="EMBL/GenBank/DDBJ databases">
        <authorList>
            <person name="Varghese N."/>
            <person name="Submissions S."/>
        </authorList>
    </citation>
    <scope>NUCLEOTIDE SEQUENCE [LARGE SCALE GENOMIC DNA]</scope>
    <source>
        <strain evidence="4">DSM 22385</strain>
    </source>
</reference>
<dbReference type="GO" id="GO:0016491">
    <property type="term" value="F:oxidoreductase activity"/>
    <property type="evidence" value="ECO:0007669"/>
    <property type="project" value="UniProtKB-KW"/>
</dbReference>
<dbReference type="InterPro" id="IPR036812">
    <property type="entry name" value="NAD(P)_OxRdtase_dom_sf"/>
</dbReference>